<organism evidence="2 3">
    <name type="scientific">Paracoccus acridae</name>
    <dbReference type="NCBI Taxonomy" id="1795310"/>
    <lineage>
        <taxon>Bacteria</taxon>
        <taxon>Pseudomonadati</taxon>
        <taxon>Pseudomonadota</taxon>
        <taxon>Alphaproteobacteria</taxon>
        <taxon>Rhodobacterales</taxon>
        <taxon>Paracoccaceae</taxon>
        <taxon>Paracoccus</taxon>
    </lineage>
</organism>
<protein>
    <submittedName>
        <fullName evidence="2">Uncharacterized protein</fullName>
    </submittedName>
</protein>
<comment type="caution">
    <text evidence="2">The sequence shown here is derived from an EMBL/GenBank/DDBJ whole genome shotgun (WGS) entry which is preliminary data.</text>
</comment>
<evidence type="ECO:0000313" key="2">
    <source>
        <dbReference type="EMBL" id="GGF81188.1"/>
    </source>
</evidence>
<reference evidence="3" key="1">
    <citation type="journal article" date="2019" name="Int. J. Syst. Evol. Microbiol.">
        <title>The Global Catalogue of Microorganisms (GCM) 10K type strain sequencing project: providing services to taxonomists for standard genome sequencing and annotation.</title>
        <authorList>
            <consortium name="The Broad Institute Genomics Platform"/>
            <consortium name="The Broad Institute Genome Sequencing Center for Infectious Disease"/>
            <person name="Wu L."/>
            <person name="Ma J."/>
        </authorList>
    </citation>
    <scope>NUCLEOTIDE SEQUENCE [LARGE SCALE GENOMIC DNA]</scope>
    <source>
        <strain evidence="3">CGMCC 1.15419</strain>
    </source>
</reference>
<dbReference type="Proteomes" id="UP000640509">
    <property type="component" value="Unassembled WGS sequence"/>
</dbReference>
<evidence type="ECO:0000256" key="1">
    <source>
        <dbReference type="SAM" id="MobiDB-lite"/>
    </source>
</evidence>
<gene>
    <name evidence="2" type="ORF">GCM10011402_37290</name>
</gene>
<keyword evidence="3" id="KW-1185">Reference proteome</keyword>
<dbReference type="EMBL" id="BMIV01000034">
    <property type="protein sequence ID" value="GGF81188.1"/>
    <property type="molecule type" value="Genomic_DNA"/>
</dbReference>
<feature type="region of interest" description="Disordered" evidence="1">
    <location>
        <begin position="80"/>
        <end position="146"/>
    </location>
</feature>
<evidence type="ECO:0000313" key="3">
    <source>
        <dbReference type="Proteomes" id="UP000640509"/>
    </source>
</evidence>
<accession>A0ABQ1VPC6</accession>
<feature type="compositionally biased region" description="Basic and acidic residues" evidence="1">
    <location>
        <begin position="99"/>
        <end position="114"/>
    </location>
</feature>
<sequence>MAIRFGFPRRMPWVTANGRSYKDVHFAYVEGAVDVGDMGVFNPKTHQVTWMKGGTATCHGYPMGEQGKVDLLMEYLEAEDDQKRDELRPRIYDALGHIQRPDTRPIEDPAERPEISPAKQGASTHVPPAQRRRPGSCPSPSRSPTC</sequence>
<feature type="compositionally biased region" description="Basic and acidic residues" evidence="1">
    <location>
        <begin position="81"/>
        <end position="91"/>
    </location>
</feature>
<name>A0ABQ1VPC6_9RHOB</name>
<proteinExistence type="predicted"/>
<feature type="compositionally biased region" description="Low complexity" evidence="1">
    <location>
        <begin position="135"/>
        <end position="146"/>
    </location>
</feature>